<dbReference type="OrthoDB" id="431432at2759"/>
<dbReference type="GO" id="GO:0016020">
    <property type="term" value="C:membrane"/>
    <property type="evidence" value="ECO:0007669"/>
    <property type="project" value="UniProtKB-SubCell"/>
</dbReference>
<comment type="subcellular location">
    <subcellularLocation>
        <location evidence="1">Membrane</location>
        <topology evidence="1">Single-pass type II membrane protein</topology>
    </subcellularLocation>
</comment>
<gene>
    <name evidence="9" type="ORF">AFUS01_LOCUS16237</name>
</gene>
<evidence type="ECO:0000256" key="6">
    <source>
        <dbReference type="ARBA" id="ARBA00022989"/>
    </source>
</evidence>
<proteinExistence type="predicted"/>
<feature type="non-terminal residue" evidence="9">
    <location>
        <position position="1"/>
    </location>
</feature>
<keyword evidence="5" id="KW-0735">Signal-anchor</keyword>
<evidence type="ECO:0000256" key="2">
    <source>
        <dbReference type="ARBA" id="ARBA00022676"/>
    </source>
</evidence>
<dbReference type="PANTHER" id="PTHR12369:SF11">
    <property type="entry name" value="HEXOSYLTRANSFERASE"/>
    <property type="match status" value="1"/>
</dbReference>
<evidence type="ECO:0000259" key="8">
    <source>
        <dbReference type="Pfam" id="PF02434"/>
    </source>
</evidence>
<dbReference type="InterPro" id="IPR051227">
    <property type="entry name" value="CS_glycosyltransferase"/>
</dbReference>
<dbReference type="AlphaFoldDB" id="A0A8J2JVM3"/>
<dbReference type="Proteomes" id="UP000708208">
    <property type="component" value="Unassembled WGS sequence"/>
</dbReference>
<evidence type="ECO:0000256" key="1">
    <source>
        <dbReference type="ARBA" id="ARBA00004606"/>
    </source>
</evidence>
<comment type="caution">
    <text evidence="9">The sequence shown here is derived from an EMBL/GenBank/DDBJ whole genome shotgun (WGS) entry which is preliminary data.</text>
</comment>
<keyword evidence="3" id="KW-0808">Transferase</keyword>
<keyword evidence="6" id="KW-1133">Transmembrane helix</keyword>
<name>A0A8J2JVM3_9HEXA</name>
<keyword evidence="4" id="KW-0812">Transmembrane</keyword>
<evidence type="ECO:0000313" key="9">
    <source>
        <dbReference type="EMBL" id="CAG7727392.1"/>
    </source>
</evidence>
<evidence type="ECO:0000256" key="7">
    <source>
        <dbReference type="ARBA" id="ARBA00023136"/>
    </source>
</evidence>
<dbReference type="InterPro" id="IPR003378">
    <property type="entry name" value="Fringe-like_glycosylTrfase"/>
</dbReference>
<evidence type="ECO:0000256" key="3">
    <source>
        <dbReference type="ARBA" id="ARBA00022679"/>
    </source>
</evidence>
<sequence length="338" mass="38011">HTPPVEFDCFCLWSSRLGSRRNSSLKPLSVGFAFGILLSIGLRMLSNPCGRKDAVFAEHRLIDAISVDARLGSPAVLVDVVEPVKKDDEDNFGDLLSSRKSFLDLDRFQMSNYSVDERPLGVVSKKPQLKTKQRKLLLVGVMTAEKYLNSRVIGVFETWAQDIPGRVIFFTGANGSSSSTYPEEPVSDRAFALVALQGVDDSYPPQKKSFMMLKYLYENYGDDYEWFMRADDDVYVKAEKLAEFLRSINSRQLYFIGQAGRGNREEKGTLNLAHNENFCMGGPGIILSRVALAKVAPYVRKCLQNMYSTHEDVEVGRCVKRYAGLSCTWAYEVRKLSS</sequence>
<feature type="domain" description="Fringe-like glycosyltransferase" evidence="8">
    <location>
        <begin position="136"/>
        <end position="324"/>
    </location>
</feature>
<evidence type="ECO:0000256" key="5">
    <source>
        <dbReference type="ARBA" id="ARBA00022968"/>
    </source>
</evidence>
<reference evidence="9" key="1">
    <citation type="submission" date="2021-06" db="EMBL/GenBank/DDBJ databases">
        <authorList>
            <person name="Hodson N. C."/>
            <person name="Mongue J. A."/>
            <person name="Jaron S. K."/>
        </authorList>
    </citation>
    <scope>NUCLEOTIDE SEQUENCE</scope>
</reference>
<dbReference type="GO" id="GO:0047238">
    <property type="term" value="F:glucuronosyl-N-acetylgalactosaminyl-proteoglycan 4-beta-N-acetylgalactosaminyltransferase activity"/>
    <property type="evidence" value="ECO:0007669"/>
    <property type="project" value="TreeGrafter"/>
</dbReference>
<keyword evidence="2" id="KW-0328">Glycosyltransferase</keyword>
<dbReference type="EMBL" id="CAJVCH010148036">
    <property type="protein sequence ID" value="CAG7727392.1"/>
    <property type="molecule type" value="Genomic_DNA"/>
</dbReference>
<dbReference type="Pfam" id="PF02434">
    <property type="entry name" value="Fringe"/>
    <property type="match status" value="1"/>
</dbReference>
<accession>A0A8J2JVM3</accession>
<dbReference type="PANTHER" id="PTHR12369">
    <property type="entry name" value="CHONDROITIN SYNTHASE"/>
    <property type="match status" value="1"/>
</dbReference>
<keyword evidence="7" id="KW-0472">Membrane</keyword>
<organism evidence="9 10">
    <name type="scientific">Allacma fusca</name>
    <dbReference type="NCBI Taxonomy" id="39272"/>
    <lineage>
        <taxon>Eukaryota</taxon>
        <taxon>Metazoa</taxon>
        <taxon>Ecdysozoa</taxon>
        <taxon>Arthropoda</taxon>
        <taxon>Hexapoda</taxon>
        <taxon>Collembola</taxon>
        <taxon>Symphypleona</taxon>
        <taxon>Sminthuridae</taxon>
        <taxon>Allacma</taxon>
    </lineage>
</organism>
<protein>
    <recommendedName>
        <fullName evidence="8">Fringe-like glycosyltransferase domain-containing protein</fullName>
    </recommendedName>
</protein>
<evidence type="ECO:0000313" key="10">
    <source>
        <dbReference type="Proteomes" id="UP000708208"/>
    </source>
</evidence>
<evidence type="ECO:0000256" key="4">
    <source>
        <dbReference type="ARBA" id="ARBA00022692"/>
    </source>
</evidence>
<keyword evidence="10" id="KW-1185">Reference proteome</keyword>